<organism evidence="3 4">
    <name type="scientific">Listeria grayi FSL F6-1183</name>
    <dbReference type="NCBI Taxonomy" id="1265827"/>
    <lineage>
        <taxon>Bacteria</taxon>
        <taxon>Bacillati</taxon>
        <taxon>Bacillota</taxon>
        <taxon>Bacilli</taxon>
        <taxon>Bacillales</taxon>
        <taxon>Listeriaceae</taxon>
        <taxon>Listeria</taxon>
    </lineage>
</organism>
<keyword evidence="1" id="KW-0408">Iron</keyword>
<dbReference type="Gene3D" id="2.30.30.90">
    <property type="match status" value="1"/>
</dbReference>
<protein>
    <submittedName>
        <fullName evidence="3">Ferrous iron transport protein A</fullName>
    </submittedName>
</protein>
<evidence type="ECO:0000256" key="1">
    <source>
        <dbReference type="ARBA" id="ARBA00023004"/>
    </source>
</evidence>
<sequence>MIMIIIMNGVIDVHLAEIMIGERVTIENIPNHDPLLKRRLIALGCFKGSEVCLKQKCLFGGPCLLETQGQSISIRQTDAAKIRVIAND</sequence>
<reference evidence="3 4" key="1">
    <citation type="submission" date="2012-12" db="EMBL/GenBank/DDBJ databases">
        <title>Novel taxa of Listeriaceae from agricultural environments in the United States.</title>
        <authorList>
            <person name="den Bakker H.C."/>
            <person name="Allred A."/>
            <person name="Warchocki S."/>
            <person name="Wright E.M."/>
            <person name="Burrell A."/>
            <person name="Nightingale K.K."/>
            <person name="Kephart D."/>
            <person name="Wiedmann M."/>
        </authorList>
    </citation>
    <scope>NUCLEOTIDE SEQUENCE [LARGE SCALE GENOMIC DNA]</scope>
    <source>
        <strain evidence="3 4">FSL F6-1183</strain>
    </source>
</reference>
<dbReference type="Proteomes" id="UP000019251">
    <property type="component" value="Unassembled WGS sequence"/>
</dbReference>
<accession>A0A829R4U2</accession>
<dbReference type="InterPro" id="IPR008988">
    <property type="entry name" value="Transcriptional_repressor_C"/>
</dbReference>
<evidence type="ECO:0000313" key="3">
    <source>
        <dbReference type="EMBL" id="EUJ27486.1"/>
    </source>
</evidence>
<dbReference type="Pfam" id="PF04023">
    <property type="entry name" value="FeoA"/>
    <property type="match status" value="1"/>
</dbReference>
<dbReference type="InterPro" id="IPR052713">
    <property type="entry name" value="FeoA"/>
</dbReference>
<dbReference type="GO" id="GO:0046914">
    <property type="term" value="F:transition metal ion binding"/>
    <property type="evidence" value="ECO:0007669"/>
    <property type="project" value="InterPro"/>
</dbReference>
<feature type="domain" description="Ferrous iron transporter FeoA-like" evidence="2">
    <location>
        <begin position="13"/>
        <end position="86"/>
    </location>
</feature>
<comment type="caution">
    <text evidence="3">The sequence shown here is derived from an EMBL/GenBank/DDBJ whole genome shotgun (WGS) entry which is preliminary data.</text>
</comment>
<dbReference type="AlphaFoldDB" id="A0A829R4U2"/>
<dbReference type="PANTHER" id="PTHR42954:SF1">
    <property type="entry name" value="FERROUS IRON TRANSPORTER FEOA DOMAIN-CONTAINING PROTEIN"/>
    <property type="match status" value="1"/>
</dbReference>
<dbReference type="RefSeq" id="WP_003754760.1">
    <property type="nucleotide sequence ID" value="NZ_AODG01000011.1"/>
</dbReference>
<dbReference type="PANTHER" id="PTHR42954">
    <property type="entry name" value="FE(2+) TRANSPORT PROTEIN A"/>
    <property type="match status" value="1"/>
</dbReference>
<dbReference type="InterPro" id="IPR007167">
    <property type="entry name" value="Fe-transptr_FeoA-like"/>
</dbReference>
<dbReference type="InterPro" id="IPR038157">
    <property type="entry name" value="FeoA_core_dom"/>
</dbReference>
<dbReference type="EMBL" id="AODG01000011">
    <property type="protein sequence ID" value="EUJ27486.1"/>
    <property type="molecule type" value="Genomic_DNA"/>
</dbReference>
<gene>
    <name evidence="3" type="ORF">LMUR_08099</name>
</gene>
<proteinExistence type="predicted"/>
<dbReference type="SUPFAM" id="SSF50037">
    <property type="entry name" value="C-terminal domain of transcriptional repressors"/>
    <property type="match status" value="1"/>
</dbReference>
<dbReference type="SMART" id="SM00899">
    <property type="entry name" value="FeoA"/>
    <property type="match status" value="1"/>
</dbReference>
<name>A0A829R4U2_LISGR</name>
<evidence type="ECO:0000313" key="4">
    <source>
        <dbReference type="Proteomes" id="UP000019251"/>
    </source>
</evidence>
<evidence type="ECO:0000259" key="2">
    <source>
        <dbReference type="SMART" id="SM00899"/>
    </source>
</evidence>